<keyword evidence="3 5" id="KW-0288">FMN</keyword>
<comment type="catalytic activity">
    <reaction evidence="5">
        <text>pyridoxamine 5'-phosphate + O2 + H2O = pyridoxal 5'-phosphate + H2O2 + NH4(+)</text>
        <dbReference type="Rhea" id="RHEA:15817"/>
        <dbReference type="ChEBI" id="CHEBI:15377"/>
        <dbReference type="ChEBI" id="CHEBI:15379"/>
        <dbReference type="ChEBI" id="CHEBI:16240"/>
        <dbReference type="ChEBI" id="CHEBI:28938"/>
        <dbReference type="ChEBI" id="CHEBI:58451"/>
        <dbReference type="ChEBI" id="CHEBI:597326"/>
        <dbReference type="EC" id="1.4.3.5"/>
    </reaction>
</comment>
<keyword evidence="9" id="KW-1185">Reference proteome</keyword>
<evidence type="ECO:0000256" key="3">
    <source>
        <dbReference type="ARBA" id="ARBA00022643"/>
    </source>
</evidence>
<dbReference type="EC" id="1.4.3.5" evidence="5"/>
<comment type="pathway">
    <text evidence="5">Cofactor metabolism; pyridoxal 5'-phosphate salvage; pyridoxal 5'-phosphate from pyridoxine 5'-phosphate: step 1/1.</text>
</comment>
<sequence length="214" mass="24627">MEKDLKDYRKSYEKGKLLENEIPKDPFELFQSWFNLADSSNSVEEANAMSISTVGENEFPRTRVVLLKGFSKNGFTFYTNYSSLKGKALASNPKCCISFFWPGLEKQIIMQGEAVKISKKESEDYFHSRPRGSQLGAIASDQSSVIPSREYLEQKLSDLETELADKDIPKPDDWGGYLFKPVNFEFWQGRASRLHDRILFSLENDNWKIERLAP</sequence>
<feature type="binding site" evidence="5">
    <location>
        <position position="107"/>
    </location>
    <ligand>
        <name>FMN</name>
        <dbReference type="ChEBI" id="CHEBI:58210"/>
    </ligand>
</feature>
<feature type="binding site" evidence="5">
    <location>
        <position position="85"/>
    </location>
    <ligand>
        <name>FMN</name>
        <dbReference type="ChEBI" id="CHEBI:58210"/>
    </ligand>
</feature>
<evidence type="ECO:0000259" key="6">
    <source>
        <dbReference type="Pfam" id="PF01243"/>
    </source>
</evidence>
<evidence type="ECO:0000256" key="5">
    <source>
        <dbReference type="HAMAP-Rule" id="MF_01629"/>
    </source>
</evidence>
<dbReference type="HAMAP" id="MF_01629">
    <property type="entry name" value="PdxH"/>
    <property type="match status" value="1"/>
</dbReference>
<comment type="subunit">
    <text evidence="5">Homodimer.</text>
</comment>
<name>A0ABU1EPZ4_9FLAO</name>
<keyword evidence="4 5" id="KW-0560">Oxidoreductase</keyword>
<evidence type="ECO:0000313" key="9">
    <source>
        <dbReference type="Proteomes" id="UP001257234"/>
    </source>
</evidence>
<dbReference type="InterPro" id="IPR012349">
    <property type="entry name" value="Split_barrel_FMN-bd"/>
</dbReference>
<comment type="function">
    <text evidence="5">Catalyzes the oxidation of either pyridoxine 5'-phosphate (PNP) or pyridoxamine 5'-phosphate (PMP) into pyridoxal 5'-phosphate (PLP).</text>
</comment>
<feature type="binding site" evidence="5">
    <location>
        <position position="133"/>
    </location>
    <ligand>
        <name>substrate</name>
    </ligand>
</feature>
<evidence type="ECO:0000259" key="7">
    <source>
        <dbReference type="Pfam" id="PF10590"/>
    </source>
</evidence>
<dbReference type="RefSeq" id="WP_309561325.1">
    <property type="nucleotide sequence ID" value="NZ_JAVJIU010000002.1"/>
</dbReference>
<dbReference type="Proteomes" id="UP001257234">
    <property type="component" value="Unassembled WGS sequence"/>
</dbReference>
<feature type="domain" description="Pyridoxine 5'-phosphate oxidase dimerisation C-terminal" evidence="7">
    <location>
        <begin position="174"/>
        <end position="214"/>
    </location>
</feature>
<dbReference type="SUPFAM" id="SSF50475">
    <property type="entry name" value="FMN-binding split barrel"/>
    <property type="match status" value="1"/>
</dbReference>
<accession>A0ABU1EPZ4</accession>
<evidence type="ECO:0000256" key="1">
    <source>
        <dbReference type="ARBA" id="ARBA00007301"/>
    </source>
</evidence>
<dbReference type="NCBIfam" id="NF004231">
    <property type="entry name" value="PRK05679.1"/>
    <property type="match status" value="1"/>
</dbReference>
<feature type="binding site" evidence="5">
    <location>
        <position position="187"/>
    </location>
    <ligand>
        <name>FMN</name>
        <dbReference type="ChEBI" id="CHEBI:58210"/>
    </ligand>
</feature>
<feature type="domain" description="Pyridoxamine 5'-phosphate oxidase N-terminal" evidence="6">
    <location>
        <begin position="43"/>
        <end position="158"/>
    </location>
</feature>
<dbReference type="PANTHER" id="PTHR10851">
    <property type="entry name" value="PYRIDOXINE-5-PHOSPHATE OXIDASE"/>
    <property type="match status" value="1"/>
</dbReference>
<dbReference type="InterPro" id="IPR000659">
    <property type="entry name" value="Pyridox_Oxase"/>
</dbReference>
<evidence type="ECO:0000313" key="8">
    <source>
        <dbReference type="EMBL" id="MDR5590456.1"/>
    </source>
</evidence>
<organism evidence="8 9">
    <name type="scientific">Christiangramia sediminicola</name>
    <dbReference type="NCBI Taxonomy" id="3073267"/>
    <lineage>
        <taxon>Bacteria</taxon>
        <taxon>Pseudomonadati</taxon>
        <taxon>Bacteroidota</taxon>
        <taxon>Flavobacteriia</taxon>
        <taxon>Flavobacteriales</taxon>
        <taxon>Flavobacteriaceae</taxon>
        <taxon>Christiangramia</taxon>
    </lineage>
</organism>
<feature type="binding site" evidence="5">
    <location>
        <position position="125"/>
    </location>
    <ligand>
        <name>substrate</name>
    </ligand>
</feature>
<feature type="binding site" evidence="5">
    <location>
        <position position="68"/>
    </location>
    <ligand>
        <name>substrate</name>
    </ligand>
</feature>
<keyword evidence="2 5" id="KW-0285">Flavoprotein</keyword>
<protein>
    <recommendedName>
        <fullName evidence="5">Pyridoxine/pyridoxamine 5'-phosphate oxidase</fullName>
        <ecNumber evidence="5">1.4.3.5</ecNumber>
    </recommendedName>
    <alternativeName>
        <fullName evidence="5">PNP/PMP oxidase</fullName>
        <shortName evidence="5">PNPOx</shortName>
    </alternativeName>
    <alternativeName>
        <fullName evidence="5">Pyridoxal 5'-phosphate synthase</fullName>
    </alternativeName>
</protein>
<dbReference type="PIRSF" id="PIRSF000190">
    <property type="entry name" value="Pyd_amn-ph_oxd"/>
    <property type="match status" value="1"/>
</dbReference>
<feature type="binding site" evidence="5">
    <location>
        <position position="129"/>
    </location>
    <ligand>
        <name>substrate</name>
    </ligand>
</feature>
<dbReference type="PANTHER" id="PTHR10851:SF0">
    <property type="entry name" value="PYRIDOXINE-5'-PHOSPHATE OXIDASE"/>
    <property type="match status" value="1"/>
</dbReference>
<comment type="similarity">
    <text evidence="1 5">Belongs to the pyridoxamine 5'-phosphate oxidase family.</text>
</comment>
<evidence type="ECO:0000256" key="2">
    <source>
        <dbReference type="ARBA" id="ARBA00022630"/>
    </source>
</evidence>
<feature type="binding site" evidence="5">
    <location>
        <position position="197"/>
    </location>
    <ligand>
        <name>FMN</name>
        <dbReference type="ChEBI" id="CHEBI:58210"/>
    </ligand>
</feature>
<comment type="caution">
    <text evidence="5">Lacks conserved residue(s) required for the propagation of feature annotation.</text>
</comment>
<dbReference type="NCBIfam" id="TIGR00558">
    <property type="entry name" value="pdxH"/>
    <property type="match status" value="1"/>
</dbReference>
<dbReference type="EMBL" id="JAVJIU010000002">
    <property type="protein sequence ID" value="MDR5590456.1"/>
    <property type="molecule type" value="Genomic_DNA"/>
</dbReference>
<keyword evidence="5" id="KW-0664">Pyridoxine biosynthesis</keyword>
<dbReference type="Pfam" id="PF01243">
    <property type="entry name" value="PNPOx_N"/>
    <property type="match status" value="1"/>
</dbReference>
<feature type="binding site" evidence="5">
    <location>
        <begin position="193"/>
        <end position="195"/>
    </location>
    <ligand>
        <name>substrate</name>
    </ligand>
</feature>
<comment type="catalytic activity">
    <reaction evidence="5">
        <text>pyridoxine 5'-phosphate + O2 = pyridoxal 5'-phosphate + H2O2</text>
        <dbReference type="Rhea" id="RHEA:15149"/>
        <dbReference type="ChEBI" id="CHEBI:15379"/>
        <dbReference type="ChEBI" id="CHEBI:16240"/>
        <dbReference type="ChEBI" id="CHEBI:58589"/>
        <dbReference type="ChEBI" id="CHEBI:597326"/>
        <dbReference type="EC" id="1.4.3.5"/>
    </reaction>
</comment>
<comment type="cofactor">
    <cofactor evidence="5">
        <name>FMN</name>
        <dbReference type="ChEBI" id="CHEBI:58210"/>
    </cofactor>
    <text evidence="5">Binds 1 FMN per subunit.</text>
</comment>
<dbReference type="InterPro" id="IPR019576">
    <property type="entry name" value="Pyridoxamine_oxidase_dimer_C"/>
</dbReference>
<feature type="binding site" evidence="5">
    <location>
        <begin position="142"/>
        <end position="143"/>
    </location>
    <ligand>
        <name>FMN</name>
        <dbReference type="ChEBI" id="CHEBI:58210"/>
    </ligand>
</feature>
<proteinExistence type="inferred from homology"/>
<evidence type="ECO:0000256" key="4">
    <source>
        <dbReference type="ARBA" id="ARBA00023002"/>
    </source>
</evidence>
<comment type="pathway">
    <text evidence="5">Cofactor metabolism; pyridoxal 5'-phosphate salvage; pyridoxal 5'-phosphate from pyridoxamine 5'-phosphate: step 1/1.</text>
</comment>
<gene>
    <name evidence="5 8" type="primary">pdxH</name>
    <name evidence="8" type="ORF">RE431_07390</name>
</gene>
<reference evidence="9" key="1">
    <citation type="submission" date="2023-07" db="EMBL/GenBank/DDBJ databases">
        <title>Christiangramia sp. SM2212., a novel bacterium of the family Flavobacteriaceae isolated from the sea sediment.</title>
        <authorList>
            <person name="Wang J."/>
            <person name="Zhang X."/>
        </authorList>
    </citation>
    <scope>NUCLEOTIDE SEQUENCE [LARGE SCALE GENOMIC DNA]</scope>
    <source>
        <strain evidence="9">SM2212</strain>
    </source>
</reference>
<feature type="binding site" evidence="5">
    <location>
        <begin position="78"/>
        <end position="79"/>
    </location>
    <ligand>
        <name>FMN</name>
        <dbReference type="ChEBI" id="CHEBI:58210"/>
    </ligand>
</feature>
<feature type="binding site" evidence="5">
    <location>
        <begin position="63"/>
        <end position="68"/>
    </location>
    <ligand>
        <name>FMN</name>
        <dbReference type="ChEBI" id="CHEBI:58210"/>
    </ligand>
</feature>
<comment type="caution">
    <text evidence="8">The sequence shown here is derived from an EMBL/GenBank/DDBJ whole genome shotgun (WGS) entry which is preliminary data.</text>
</comment>
<dbReference type="Gene3D" id="2.30.110.10">
    <property type="entry name" value="Electron Transport, Fmn-binding Protein, Chain A"/>
    <property type="match status" value="1"/>
</dbReference>
<dbReference type="GO" id="GO:0004733">
    <property type="term" value="F:pyridoxamine phosphate oxidase activity"/>
    <property type="evidence" value="ECO:0007669"/>
    <property type="project" value="UniProtKB-EC"/>
</dbReference>
<dbReference type="InterPro" id="IPR019740">
    <property type="entry name" value="Pyridox_Oxase_CS"/>
</dbReference>
<dbReference type="PROSITE" id="PS01064">
    <property type="entry name" value="PYRIDOX_OXIDASE"/>
    <property type="match status" value="1"/>
</dbReference>
<dbReference type="Pfam" id="PF10590">
    <property type="entry name" value="PNP_phzG_C"/>
    <property type="match status" value="1"/>
</dbReference>
<dbReference type="InterPro" id="IPR011576">
    <property type="entry name" value="Pyridox_Oxase_N"/>
</dbReference>